<dbReference type="OMA" id="WASRDSH"/>
<dbReference type="VEuPathDB" id="TriTrypDB:Lsey_0098_0200"/>
<keyword evidence="3" id="KW-1185">Reference proteome</keyword>
<organism evidence="2 3">
    <name type="scientific">Leptomonas seymouri</name>
    <dbReference type="NCBI Taxonomy" id="5684"/>
    <lineage>
        <taxon>Eukaryota</taxon>
        <taxon>Discoba</taxon>
        <taxon>Euglenozoa</taxon>
        <taxon>Kinetoplastea</taxon>
        <taxon>Metakinetoplastina</taxon>
        <taxon>Trypanosomatida</taxon>
        <taxon>Trypanosomatidae</taxon>
        <taxon>Leishmaniinae</taxon>
        <taxon>Leptomonas</taxon>
    </lineage>
</organism>
<name>A0A0N0P6I6_LEPSE</name>
<dbReference type="AlphaFoldDB" id="A0A0N0P6I6"/>
<evidence type="ECO:0000313" key="3">
    <source>
        <dbReference type="Proteomes" id="UP000038009"/>
    </source>
</evidence>
<evidence type="ECO:0000313" key="2">
    <source>
        <dbReference type="EMBL" id="KPI87207.1"/>
    </source>
</evidence>
<proteinExistence type="predicted"/>
<sequence>MLPKGCALKSYRDLLTPAAVRAYRHYGCVLVENFLLPDSLESLSALCNDVARRRGSAVFPGIDPQHQNGASYGLQASMHPKSKPGATEVTASPPQGASSPVLTELGFGSGSFPADVVRRAEETDRLRAFDSRAMKVHLKLKNQRAVDRAFNRLTKIRDRYNEYKGIRQYVRREEELSGALSDDRIEEIRAKVTYDDLKKGFQTYRDSGMLEKDIRRDHHVGDALRFMQGWPRTWCWLWQSSPELKALALSTEGAVGRRVGEAAGQLSGEVLLRVYCDSAVQDSPLTNAVPLGFSGMGANFAHPQALCVQLGLAAPQDSATPAAVGTQVVMPGSHHVIRRISRDGAETDRFISGGIFDVGSVVRRLPELAHLPLVELPPLTPGSALFFNNFLVMGTQPTLVGLAQQTAQTAAETPFEGVTSYALSLMPDRCVFDGQRNSWASRDTHGPLYSCKAGDLLTDDAKFPVVYRALDIE</sequence>
<feature type="region of interest" description="Disordered" evidence="1">
    <location>
        <begin position="61"/>
        <end position="97"/>
    </location>
</feature>
<reference evidence="2 3" key="1">
    <citation type="journal article" date="2015" name="PLoS Pathog.">
        <title>Leptomonas seymouri: Adaptations to the Dixenous Life Cycle Analyzed by Genome Sequencing, Transcriptome Profiling and Co-infection with Leishmania donovani.</title>
        <authorList>
            <person name="Kraeva N."/>
            <person name="Butenko A."/>
            <person name="Hlavacova J."/>
            <person name="Kostygov A."/>
            <person name="Myskova J."/>
            <person name="Grybchuk D."/>
            <person name="Lestinova T."/>
            <person name="Votypka J."/>
            <person name="Volf P."/>
            <person name="Opperdoes F."/>
            <person name="Flegontov P."/>
            <person name="Lukes J."/>
            <person name="Yurchenko V."/>
        </authorList>
    </citation>
    <scope>NUCLEOTIDE SEQUENCE [LARGE SCALE GENOMIC DNA]</scope>
    <source>
        <strain evidence="2 3">ATCC 30220</strain>
    </source>
</reference>
<protein>
    <submittedName>
        <fullName evidence="2">Uncharacterized protein</fullName>
    </submittedName>
</protein>
<accession>A0A0N0P6I6</accession>
<dbReference type="EMBL" id="LJSK01000098">
    <property type="protein sequence ID" value="KPI87207.1"/>
    <property type="molecule type" value="Genomic_DNA"/>
</dbReference>
<dbReference type="Proteomes" id="UP000038009">
    <property type="component" value="Unassembled WGS sequence"/>
</dbReference>
<gene>
    <name evidence="2" type="ORF">ABL78_3723</name>
</gene>
<evidence type="ECO:0000256" key="1">
    <source>
        <dbReference type="SAM" id="MobiDB-lite"/>
    </source>
</evidence>
<dbReference type="OrthoDB" id="271704at2759"/>
<comment type="caution">
    <text evidence="2">The sequence shown here is derived from an EMBL/GenBank/DDBJ whole genome shotgun (WGS) entry which is preliminary data.</text>
</comment>